<proteinExistence type="predicted"/>
<keyword evidence="1" id="KW-1133">Transmembrane helix</keyword>
<evidence type="ECO:0000313" key="3">
    <source>
        <dbReference type="Proteomes" id="UP000791440"/>
    </source>
</evidence>
<evidence type="ECO:0000256" key="1">
    <source>
        <dbReference type="SAM" id="Phobius"/>
    </source>
</evidence>
<reference evidence="2" key="1">
    <citation type="journal article" date="2016" name="Insect Biochem. Mol. Biol.">
        <title>Multifaceted biological insights from a draft genome sequence of the tobacco hornworm moth, Manduca sexta.</title>
        <authorList>
            <person name="Kanost M.R."/>
            <person name="Arrese E.L."/>
            <person name="Cao X."/>
            <person name="Chen Y.R."/>
            <person name="Chellapilla S."/>
            <person name="Goldsmith M.R."/>
            <person name="Grosse-Wilde E."/>
            <person name="Heckel D.G."/>
            <person name="Herndon N."/>
            <person name="Jiang H."/>
            <person name="Papanicolaou A."/>
            <person name="Qu J."/>
            <person name="Soulages J.L."/>
            <person name="Vogel H."/>
            <person name="Walters J."/>
            <person name="Waterhouse R.M."/>
            <person name="Ahn S.J."/>
            <person name="Almeida F.C."/>
            <person name="An C."/>
            <person name="Aqrawi P."/>
            <person name="Bretschneider A."/>
            <person name="Bryant W.B."/>
            <person name="Bucks S."/>
            <person name="Chao H."/>
            <person name="Chevignon G."/>
            <person name="Christen J.M."/>
            <person name="Clarke D.F."/>
            <person name="Dittmer N.T."/>
            <person name="Ferguson L.C.F."/>
            <person name="Garavelou S."/>
            <person name="Gordon K.H.J."/>
            <person name="Gunaratna R.T."/>
            <person name="Han Y."/>
            <person name="Hauser F."/>
            <person name="He Y."/>
            <person name="Heidel-Fischer H."/>
            <person name="Hirsh A."/>
            <person name="Hu Y."/>
            <person name="Jiang H."/>
            <person name="Kalra D."/>
            <person name="Klinner C."/>
            <person name="Konig C."/>
            <person name="Kovar C."/>
            <person name="Kroll A.R."/>
            <person name="Kuwar S.S."/>
            <person name="Lee S.L."/>
            <person name="Lehman R."/>
            <person name="Li K."/>
            <person name="Li Z."/>
            <person name="Liang H."/>
            <person name="Lovelace S."/>
            <person name="Lu Z."/>
            <person name="Mansfield J.H."/>
            <person name="McCulloch K.J."/>
            <person name="Mathew T."/>
            <person name="Morton B."/>
            <person name="Muzny D.M."/>
            <person name="Neunemann D."/>
            <person name="Ongeri F."/>
            <person name="Pauchet Y."/>
            <person name="Pu L.L."/>
            <person name="Pyrousis I."/>
            <person name="Rao X.J."/>
            <person name="Redding A."/>
            <person name="Roesel C."/>
            <person name="Sanchez-Gracia A."/>
            <person name="Schaack S."/>
            <person name="Shukla A."/>
            <person name="Tetreau G."/>
            <person name="Wang Y."/>
            <person name="Xiong G.H."/>
            <person name="Traut W."/>
            <person name="Walsh T.K."/>
            <person name="Worley K.C."/>
            <person name="Wu D."/>
            <person name="Wu W."/>
            <person name="Wu Y.Q."/>
            <person name="Zhang X."/>
            <person name="Zou Z."/>
            <person name="Zucker H."/>
            <person name="Briscoe A.D."/>
            <person name="Burmester T."/>
            <person name="Clem R.J."/>
            <person name="Feyereisen R."/>
            <person name="Grimmelikhuijzen C.J.P."/>
            <person name="Hamodrakas S.J."/>
            <person name="Hansson B.S."/>
            <person name="Huguet E."/>
            <person name="Jermiin L.S."/>
            <person name="Lan Q."/>
            <person name="Lehman H.K."/>
            <person name="Lorenzen M."/>
            <person name="Merzendorfer H."/>
            <person name="Michalopoulos I."/>
            <person name="Morton D.B."/>
            <person name="Muthukrishnan S."/>
            <person name="Oakeshott J.G."/>
            <person name="Palmer W."/>
            <person name="Park Y."/>
            <person name="Passarelli A.L."/>
            <person name="Rozas J."/>
            <person name="Schwartz L.M."/>
            <person name="Smith W."/>
            <person name="Southgate A."/>
            <person name="Vilcinskas A."/>
            <person name="Vogt R."/>
            <person name="Wang P."/>
            <person name="Werren J."/>
            <person name="Yu X.Q."/>
            <person name="Zhou J.J."/>
            <person name="Brown S.J."/>
            <person name="Scherer S.E."/>
            <person name="Richards S."/>
            <person name="Blissard G.W."/>
        </authorList>
    </citation>
    <scope>NUCLEOTIDE SEQUENCE</scope>
</reference>
<sequence length="95" mass="10773">MVVFNMTPEPKEIGHQVKFSKSLIGLFKRGCWEIPEIMGSSCMALIGIGLGIAGVYKYYKEDGDNKEYKQTYLIVRPSDPRASKIINPSYTEYKC</sequence>
<gene>
    <name evidence="2" type="ORF">O3G_MSEX010836</name>
</gene>
<name>A0A922CU93_MANSE</name>
<dbReference type="AlphaFoldDB" id="A0A922CU93"/>
<comment type="caution">
    <text evidence="2">The sequence shown here is derived from an EMBL/GenBank/DDBJ whole genome shotgun (WGS) entry which is preliminary data.</text>
</comment>
<organism evidence="2 3">
    <name type="scientific">Manduca sexta</name>
    <name type="common">Tobacco hawkmoth</name>
    <name type="synonym">Tobacco hornworm</name>
    <dbReference type="NCBI Taxonomy" id="7130"/>
    <lineage>
        <taxon>Eukaryota</taxon>
        <taxon>Metazoa</taxon>
        <taxon>Ecdysozoa</taxon>
        <taxon>Arthropoda</taxon>
        <taxon>Hexapoda</taxon>
        <taxon>Insecta</taxon>
        <taxon>Pterygota</taxon>
        <taxon>Neoptera</taxon>
        <taxon>Endopterygota</taxon>
        <taxon>Lepidoptera</taxon>
        <taxon>Glossata</taxon>
        <taxon>Ditrysia</taxon>
        <taxon>Bombycoidea</taxon>
        <taxon>Sphingidae</taxon>
        <taxon>Sphinginae</taxon>
        <taxon>Sphingini</taxon>
        <taxon>Manduca</taxon>
    </lineage>
</organism>
<keyword evidence="1" id="KW-0812">Transmembrane</keyword>
<evidence type="ECO:0000313" key="2">
    <source>
        <dbReference type="EMBL" id="KAG6458391.1"/>
    </source>
</evidence>
<keyword evidence="1" id="KW-0472">Membrane</keyword>
<dbReference type="Proteomes" id="UP000791440">
    <property type="component" value="Unassembled WGS sequence"/>
</dbReference>
<reference evidence="2" key="2">
    <citation type="submission" date="2020-12" db="EMBL/GenBank/DDBJ databases">
        <authorList>
            <person name="Kanost M."/>
        </authorList>
    </citation>
    <scope>NUCLEOTIDE SEQUENCE</scope>
</reference>
<keyword evidence="3" id="KW-1185">Reference proteome</keyword>
<protein>
    <submittedName>
        <fullName evidence="2">Uncharacterized protein</fullName>
    </submittedName>
</protein>
<accession>A0A922CU93</accession>
<feature type="transmembrane region" description="Helical" evidence="1">
    <location>
        <begin position="37"/>
        <end position="59"/>
    </location>
</feature>
<dbReference type="EMBL" id="JH668581">
    <property type="protein sequence ID" value="KAG6458391.1"/>
    <property type="molecule type" value="Genomic_DNA"/>
</dbReference>